<evidence type="ECO:0000313" key="11">
    <source>
        <dbReference type="RefSeq" id="XP_026677141.1"/>
    </source>
</evidence>
<keyword evidence="3" id="KW-0472">Membrane</keyword>
<keyword evidence="3" id="KW-1003">Cell membrane</keyword>
<evidence type="ECO:0000256" key="7">
    <source>
        <dbReference type="ARBA" id="ARBA00023224"/>
    </source>
</evidence>
<dbReference type="PANTHER" id="PTHR32546:SF29">
    <property type="entry name" value="G-PROTEIN COUPLED RECEPTORS FAMILY 3 PROFILE DOMAIN-CONTAINING PROTEIN"/>
    <property type="match status" value="1"/>
</dbReference>
<keyword evidence="10" id="KW-1185">Reference proteome</keyword>
<keyword evidence="6" id="KW-0325">Glycoprotein</keyword>
<gene>
    <name evidence="11" type="primary">LOC103506221</name>
</gene>
<evidence type="ECO:0000256" key="1">
    <source>
        <dbReference type="ARBA" id="ARBA00004651"/>
    </source>
</evidence>
<dbReference type="STRING" id="121845.A0A3Q0ILH3"/>
<keyword evidence="4" id="KW-0297">G-protein coupled receptor</keyword>
<evidence type="ECO:0000256" key="5">
    <source>
        <dbReference type="ARBA" id="ARBA00023170"/>
    </source>
</evidence>
<accession>A0A3Q0ILH3</accession>
<comment type="subcellular location">
    <subcellularLocation>
        <location evidence="1">Cell membrane</location>
        <topology evidence="1">Multi-pass membrane protein</topology>
    </subcellularLocation>
</comment>
<feature type="signal peptide" evidence="9">
    <location>
        <begin position="1"/>
        <end position="22"/>
    </location>
</feature>
<evidence type="ECO:0000256" key="4">
    <source>
        <dbReference type="ARBA" id="ARBA00023040"/>
    </source>
</evidence>
<dbReference type="PaxDb" id="121845-A0A3Q0ILH3"/>
<evidence type="ECO:0000313" key="10">
    <source>
        <dbReference type="Proteomes" id="UP000079169"/>
    </source>
</evidence>
<reference evidence="11" key="1">
    <citation type="submission" date="2025-08" db="UniProtKB">
        <authorList>
            <consortium name="RefSeq"/>
        </authorList>
    </citation>
    <scope>IDENTIFICATION</scope>
</reference>
<dbReference type="PANTHER" id="PTHR32546">
    <property type="entry name" value="G-PROTEIN COUPLED RECEPTOR 158-RELATED"/>
    <property type="match status" value="1"/>
</dbReference>
<protein>
    <submittedName>
        <fullName evidence="11">Uncharacterized protein LOC103506221</fullName>
    </submittedName>
</protein>
<keyword evidence="7" id="KW-0807">Transducer</keyword>
<evidence type="ECO:0000256" key="8">
    <source>
        <dbReference type="SAM" id="MobiDB-lite"/>
    </source>
</evidence>
<keyword evidence="9" id="KW-0732">Signal</keyword>
<dbReference type="GeneID" id="103506221"/>
<dbReference type="Proteomes" id="UP000079169">
    <property type="component" value="Unplaced"/>
</dbReference>
<feature type="chain" id="PRO_5018120198" evidence="9">
    <location>
        <begin position="23"/>
        <end position="306"/>
    </location>
</feature>
<feature type="region of interest" description="Disordered" evidence="8">
    <location>
        <begin position="105"/>
        <end position="130"/>
    </location>
</feature>
<evidence type="ECO:0000256" key="9">
    <source>
        <dbReference type="SAM" id="SignalP"/>
    </source>
</evidence>
<proteinExistence type="inferred from homology"/>
<evidence type="ECO:0000256" key="6">
    <source>
        <dbReference type="ARBA" id="ARBA00023180"/>
    </source>
</evidence>
<keyword evidence="5" id="KW-0675">Receptor</keyword>
<sequence>MYKFLLMTSILSLLLFDTFCDSHTYFKNKNYQLFVTSNNIRHSKSRLLKQNEHEFNKYLKEHEHPVRVIRSESANKTQQMEPLVANSQAHISHVSSTVDNLNNSINASDKGSEVNKTSAASSEVFTSDDNAPNEDNMALVTKFLKIVESQHLTGANCTAGTDLNLGENVVDRYAQERFRVEADVAVNRANMLTRLWKYAAPEVVHSEYMMHAGVISMVEFDADIFAAGNCYDQYQYKQYWLFCPYAYRLPEGPILAKDLAVEYKYLSNTSEWFYIARKNAEKVIKRDRSLARSKGFAFMLFEYCRF</sequence>
<dbReference type="KEGG" id="dci:103506221"/>
<comment type="similarity">
    <text evidence="2">Belongs to the G-protein coupled receptor 3 family.</text>
</comment>
<dbReference type="InterPro" id="IPR043458">
    <property type="entry name" value="GPR158/179"/>
</dbReference>
<organism evidence="10 11">
    <name type="scientific">Diaphorina citri</name>
    <name type="common">Asian citrus psyllid</name>
    <dbReference type="NCBI Taxonomy" id="121845"/>
    <lineage>
        <taxon>Eukaryota</taxon>
        <taxon>Metazoa</taxon>
        <taxon>Ecdysozoa</taxon>
        <taxon>Arthropoda</taxon>
        <taxon>Hexapoda</taxon>
        <taxon>Insecta</taxon>
        <taxon>Pterygota</taxon>
        <taxon>Neoptera</taxon>
        <taxon>Paraneoptera</taxon>
        <taxon>Hemiptera</taxon>
        <taxon>Sternorrhyncha</taxon>
        <taxon>Psylloidea</taxon>
        <taxon>Psyllidae</taxon>
        <taxon>Diaphorininae</taxon>
        <taxon>Diaphorina</taxon>
    </lineage>
</organism>
<dbReference type="AlphaFoldDB" id="A0A3Q0ILH3"/>
<dbReference type="RefSeq" id="XP_026677141.1">
    <property type="nucleotide sequence ID" value="XM_026821340.1"/>
</dbReference>
<evidence type="ECO:0000256" key="2">
    <source>
        <dbReference type="ARBA" id="ARBA00007242"/>
    </source>
</evidence>
<name>A0A3Q0ILH3_DIACI</name>
<dbReference type="GO" id="GO:0005886">
    <property type="term" value="C:plasma membrane"/>
    <property type="evidence" value="ECO:0007669"/>
    <property type="project" value="UniProtKB-SubCell"/>
</dbReference>
<dbReference type="Gene3D" id="3.30.450.20">
    <property type="entry name" value="PAS domain"/>
    <property type="match status" value="1"/>
</dbReference>
<evidence type="ECO:0000256" key="3">
    <source>
        <dbReference type="ARBA" id="ARBA00022475"/>
    </source>
</evidence>
<dbReference type="GO" id="GO:0004930">
    <property type="term" value="F:G protein-coupled receptor activity"/>
    <property type="evidence" value="ECO:0007669"/>
    <property type="project" value="UniProtKB-KW"/>
</dbReference>